<name>A0A0N9HRB3_9BASI</name>
<dbReference type="GO" id="GO:0003677">
    <property type="term" value="F:DNA binding"/>
    <property type="evidence" value="ECO:0007669"/>
    <property type="project" value="UniProtKB-KW"/>
</dbReference>
<evidence type="ECO:0000313" key="1">
    <source>
        <dbReference type="EMBL" id="ALG04428.1"/>
    </source>
</evidence>
<accession>A0A0N9HRB3</accession>
<dbReference type="AlphaFoldDB" id="A0A0N9HRB3"/>
<dbReference type="EMBL" id="KR229968">
    <property type="protein sequence ID" value="ALG04428.1"/>
    <property type="molecule type" value="Genomic_DNA"/>
</dbReference>
<organism evidence="1">
    <name type="scientific">Leucosporidium scottii</name>
    <dbReference type="NCBI Taxonomy" id="5278"/>
    <lineage>
        <taxon>Eukaryota</taxon>
        <taxon>Fungi</taxon>
        <taxon>Dikarya</taxon>
        <taxon>Basidiomycota</taxon>
        <taxon>Pucciniomycotina</taxon>
        <taxon>Microbotryomycetes</taxon>
        <taxon>Leucosporidiales</taxon>
        <taxon>Leucosporidium</taxon>
    </lineage>
</organism>
<sequence>MASPMARIAADTHLVLNRLAVLAPTPPSPCRPPCQSLELRLQHYDIQQALRSYGFSATSLSALVRMYNAGQHELQRTAQAYYATAMSRLAETCGMETDTFEEYRNTAAVRFSRDYEEAISALRESMLREVDSARVRAASAGDGGRGSFSDEVVALLERA</sequence>
<proteinExistence type="predicted"/>
<keyword evidence="1" id="KW-0371">Homeobox</keyword>
<gene>
    <name evidence="1" type="primary">HD2</name>
</gene>
<feature type="non-terminal residue" evidence="1">
    <location>
        <position position="159"/>
    </location>
</feature>
<reference evidence="1" key="1">
    <citation type="submission" date="2015-04" db="EMBL/GenBank/DDBJ databases">
        <title>Genomic Architecture Underlying Sex-Determination in the yeast Leucosporidium scottii: New Insights into the Evolution of Mating Systems in basidiomycetes.</title>
        <authorList>
            <person name="Maia T.M."/>
            <person name="Lopes S."/>
            <person name="Almeida J.M.G.C.F."/>
            <person name="Rosa L.H."/>
            <person name="Sampaio J.P."/>
            <person name="Goncalves P."/>
            <person name="Coelho M.A."/>
        </authorList>
    </citation>
    <scope>NUCLEOTIDE SEQUENCE</scope>
    <source>
        <strain evidence="1">PYCC 4755</strain>
    </source>
</reference>
<keyword evidence="1" id="KW-0238">DNA-binding</keyword>
<protein>
    <submittedName>
        <fullName evidence="1">Homeodomain transcription factor HD2</fullName>
    </submittedName>
</protein>